<protein>
    <submittedName>
        <fullName evidence="3 4">Uncharacterized protein</fullName>
    </submittedName>
</protein>
<dbReference type="AlphaFoldDB" id="A0AA85KE60"/>
<reference evidence="2" key="1">
    <citation type="submission" date="2022-06" db="EMBL/GenBank/DDBJ databases">
        <authorList>
            <person name="Berger JAMES D."/>
            <person name="Berger JAMES D."/>
        </authorList>
    </citation>
    <scope>NUCLEOTIDE SEQUENCE [LARGE SCALE GENOMIC DNA]</scope>
</reference>
<evidence type="ECO:0000313" key="4">
    <source>
        <dbReference type="WBParaSite" id="TREG1_84240.2"/>
    </source>
</evidence>
<reference evidence="3 4" key="2">
    <citation type="submission" date="2023-11" db="UniProtKB">
        <authorList>
            <consortium name="WormBaseParasite"/>
        </authorList>
    </citation>
    <scope>IDENTIFICATION</scope>
</reference>
<keyword evidence="1" id="KW-1133">Transmembrane helix</keyword>
<proteinExistence type="predicted"/>
<evidence type="ECO:0000313" key="3">
    <source>
        <dbReference type="WBParaSite" id="TREG1_84240.1"/>
    </source>
</evidence>
<feature type="transmembrane region" description="Helical" evidence="1">
    <location>
        <begin position="139"/>
        <end position="160"/>
    </location>
</feature>
<feature type="transmembrane region" description="Helical" evidence="1">
    <location>
        <begin position="26"/>
        <end position="46"/>
    </location>
</feature>
<evidence type="ECO:0000313" key="2">
    <source>
        <dbReference type="Proteomes" id="UP000050795"/>
    </source>
</evidence>
<keyword evidence="2" id="KW-1185">Reference proteome</keyword>
<evidence type="ECO:0000256" key="1">
    <source>
        <dbReference type="SAM" id="Phobius"/>
    </source>
</evidence>
<organism evidence="2 5">
    <name type="scientific">Trichobilharzia regenti</name>
    <name type="common">Nasal bird schistosome</name>
    <dbReference type="NCBI Taxonomy" id="157069"/>
    <lineage>
        <taxon>Eukaryota</taxon>
        <taxon>Metazoa</taxon>
        <taxon>Spiralia</taxon>
        <taxon>Lophotrochozoa</taxon>
        <taxon>Platyhelminthes</taxon>
        <taxon>Trematoda</taxon>
        <taxon>Digenea</taxon>
        <taxon>Strigeidida</taxon>
        <taxon>Schistosomatoidea</taxon>
        <taxon>Schistosomatidae</taxon>
        <taxon>Trichobilharzia</taxon>
    </lineage>
</organism>
<feature type="transmembrane region" description="Helical" evidence="1">
    <location>
        <begin position="81"/>
        <end position="100"/>
    </location>
</feature>
<feature type="transmembrane region" description="Helical" evidence="1">
    <location>
        <begin position="181"/>
        <end position="201"/>
    </location>
</feature>
<dbReference type="WBParaSite" id="TREG1_84240.2">
    <property type="protein sequence ID" value="TREG1_84240.2"/>
    <property type="gene ID" value="TREG1_84240"/>
</dbReference>
<keyword evidence="1" id="KW-0472">Membrane</keyword>
<dbReference type="WBParaSite" id="TREG1_84240.1">
    <property type="protein sequence ID" value="TREG1_84240.1"/>
    <property type="gene ID" value="TREG1_84240"/>
</dbReference>
<feature type="transmembrane region" description="Helical" evidence="1">
    <location>
        <begin position="53"/>
        <end position="75"/>
    </location>
</feature>
<dbReference type="Proteomes" id="UP000050795">
    <property type="component" value="Unassembled WGS sequence"/>
</dbReference>
<evidence type="ECO:0000313" key="5">
    <source>
        <dbReference type="WBParaSite" id="TREG1_84240.7"/>
    </source>
</evidence>
<dbReference type="WBParaSite" id="TREG1_84240.7">
    <property type="protein sequence ID" value="TREG1_84240.7"/>
    <property type="gene ID" value="TREG1_84240"/>
</dbReference>
<accession>A0AA85KE60</accession>
<sequence length="208" mass="23259">MFTNSLLMASNTETPSEEPQIDIRHFKITVICIICGGIVFTILTLFKNLQSMFAVNFILTNLSIILISVGTAYFFQCGEMRYLLISVSSAVLITIIVVMIGMNLRHLKREGCFLLISISCMLVVWGIIVFYIGLAKDSILFMEFATSACWTCAATILEFVTACEMKRCRDGDSSLFSYEQIAFLLWADILAICISIGVFFLDKLALCD</sequence>
<keyword evidence="1" id="KW-0812">Transmembrane</keyword>
<feature type="transmembrane region" description="Helical" evidence="1">
    <location>
        <begin position="112"/>
        <end position="133"/>
    </location>
</feature>
<name>A0AA85KE60_TRIRE</name>
<dbReference type="WBParaSite" id="TREG1_84240.8">
    <property type="protein sequence ID" value="TREG1_84240.8"/>
    <property type="gene ID" value="TREG1_84240"/>
</dbReference>